<evidence type="ECO:0000313" key="2">
    <source>
        <dbReference type="EMBL" id="MBB3097951.1"/>
    </source>
</evidence>
<evidence type="ECO:0008006" key="4">
    <source>
        <dbReference type="Google" id="ProtNLM"/>
    </source>
</evidence>
<evidence type="ECO:0000313" key="3">
    <source>
        <dbReference type="Proteomes" id="UP000590749"/>
    </source>
</evidence>
<evidence type="ECO:0000256" key="1">
    <source>
        <dbReference type="SAM" id="Phobius"/>
    </source>
</evidence>
<keyword evidence="1" id="KW-1133">Transmembrane helix</keyword>
<proteinExistence type="predicted"/>
<comment type="caution">
    <text evidence="2">The sequence shown here is derived from an EMBL/GenBank/DDBJ whole genome shotgun (WGS) entry which is preliminary data.</text>
</comment>
<keyword evidence="1" id="KW-0472">Membrane</keyword>
<feature type="transmembrane region" description="Helical" evidence="1">
    <location>
        <begin position="137"/>
        <end position="157"/>
    </location>
</feature>
<keyword evidence="1" id="KW-0812">Transmembrane</keyword>
<dbReference type="EMBL" id="JACHXF010000013">
    <property type="protein sequence ID" value="MBB3097951.1"/>
    <property type="molecule type" value="Genomic_DNA"/>
</dbReference>
<dbReference type="RefSeq" id="WP_183223575.1">
    <property type="nucleotide sequence ID" value="NZ_BMPW01000014.1"/>
</dbReference>
<sequence length="174" mass="19308">MGEPKPGDWTWRSRLLLILGAVVFLGAGLTGLVGGIGVKVGSTVKADRLEREGEAVTARLSDYRSSRSKGAPPTVWVSYDFQGRAYRVRTECRVDDLCRPENATTMELKVDPVRPAEFVTAVGGADDSLHCLNSWKMIILGLFVSIMGGALAWGWVYQFRWERRQRRGAVPPQR</sequence>
<dbReference type="Proteomes" id="UP000590749">
    <property type="component" value="Unassembled WGS sequence"/>
</dbReference>
<organism evidence="2 3">
    <name type="scientific">Actinoplanes campanulatus</name>
    <dbReference type="NCBI Taxonomy" id="113559"/>
    <lineage>
        <taxon>Bacteria</taxon>
        <taxon>Bacillati</taxon>
        <taxon>Actinomycetota</taxon>
        <taxon>Actinomycetes</taxon>
        <taxon>Micromonosporales</taxon>
        <taxon>Micromonosporaceae</taxon>
        <taxon>Actinoplanes</taxon>
    </lineage>
</organism>
<dbReference type="AlphaFoldDB" id="A0A7W5AKH3"/>
<protein>
    <recommendedName>
        <fullName evidence="4">DUF3592 domain-containing protein</fullName>
    </recommendedName>
</protein>
<feature type="transmembrane region" description="Helical" evidence="1">
    <location>
        <begin position="15"/>
        <end position="38"/>
    </location>
</feature>
<accession>A0A7W5AKH3</accession>
<keyword evidence="3" id="KW-1185">Reference proteome</keyword>
<reference evidence="2 3" key="1">
    <citation type="submission" date="2020-08" db="EMBL/GenBank/DDBJ databases">
        <title>Genomic Encyclopedia of Type Strains, Phase III (KMG-III): the genomes of soil and plant-associated and newly described type strains.</title>
        <authorList>
            <person name="Whitman W."/>
        </authorList>
    </citation>
    <scope>NUCLEOTIDE SEQUENCE [LARGE SCALE GENOMIC DNA]</scope>
    <source>
        <strain evidence="2 3">CECT 3287</strain>
    </source>
</reference>
<name>A0A7W5AKH3_9ACTN</name>
<gene>
    <name evidence="2" type="ORF">FHR83_005636</name>
</gene>